<sequence>LAIPKKPSQPVSPQKRNKPKKIFFILGIILIIGIVGYFYIYGNFGENVLGGDMNDTNQSTFNSNTLSGEDVVGDDERVPFRYDMENPRVSIRNGSGDEVIGLGHNGTIAATDIFLDENVNMSGNATGGFGFFKYIGSLAKRITKGWFVNLDVSQNINSTNVTALDIYQGGDKVLTSYSETDPHWSGNQSLVYLKSNPFSFYNTSTIPSYILTSDEGNLNVNQSDYWDDYDTPDDIVYSDLYTNFWDANVNLGNYNFTVNGTTFFINKKLVCIAP</sequence>
<name>X1LIC7_9ZZZZ</name>
<feature type="transmembrane region" description="Helical" evidence="1">
    <location>
        <begin position="21"/>
        <end position="40"/>
    </location>
</feature>
<accession>X1LIC7</accession>
<reference evidence="2" key="1">
    <citation type="journal article" date="2014" name="Front. Microbiol.">
        <title>High frequency of phylogenetically diverse reductive dehalogenase-homologous genes in deep subseafloor sedimentary metagenomes.</title>
        <authorList>
            <person name="Kawai M."/>
            <person name="Futagami T."/>
            <person name="Toyoda A."/>
            <person name="Takaki Y."/>
            <person name="Nishi S."/>
            <person name="Hori S."/>
            <person name="Arai W."/>
            <person name="Tsubouchi T."/>
            <person name="Morono Y."/>
            <person name="Uchiyama I."/>
            <person name="Ito T."/>
            <person name="Fujiyama A."/>
            <person name="Inagaki F."/>
            <person name="Takami H."/>
        </authorList>
    </citation>
    <scope>NUCLEOTIDE SEQUENCE</scope>
    <source>
        <strain evidence="2">Expedition CK06-06</strain>
    </source>
</reference>
<keyword evidence="1" id="KW-0472">Membrane</keyword>
<protein>
    <submittedName>
        <fullName evidence="2">Uncharacterized protein</fullName>
    </submittedName>
</protein>
<keyword evidence="1" id="KW-0812">Transmembrane</keyword>
<feature type="non-terminal residue" evidence="2">
    <location>
        <position position="274"/>
    </location>
</feature>
<proteinExistence type="predicted"/>
<evidence type="ECO:0000256" key="1">
    <source>
        <dbReference type="SAM" id="Phobius"/>
    </source>
</evidence>
<feature type="non-terminal residue" evidence="2">
    <location>
        <position position="1"/>
    </location>
</feature>
<dbReference type="EMBL" id="BARV01020972">
    <property type="protein sequence ID" value="GAI19107.1"/>
    <property type="molecule type" value="Genomic_DNA"/>
</dbReference>
<keyword evidence="1" id="KW-1133">Transmembrane helix</keyword>
<comment type="caution">
    <text evidence="2">The sequence shown here is derived from an EMBL/GenBank/DDBJ whole genome shotgun (WGS) entry which is preliminary data.</text>
</comment>
<organism evidence="2">
    <name type="scientific">marine sediment metagenome</name>
    <dbReference type="NCBI Taxonomy" id="412755"/>
    <lineage>
        <taxon>unclassified sequences</taxon>
        <taxon>metagenomes</taxon>
        <taxon>ecological metagenomes</taxon>
    </lineage>
</organism>
<dbReference type="AlphaFoldDB" id="X1LIC7"/>
<gene>
    <name evidence="2" type="ORF">S06H3_34859</name>
</gene>
<evidence type="ECO:0000313" key="2">
    <source>
        <dbReference type="EMBL" id="GAI19107.1"/>
    </source>
</evidence>